<comment type="caution">
    <text evidence="9">The sequence shown here is derived from an EMBL/GenBank/DDBJ whole genome shotgun (WGS) entry which is preliminary data.</text>
</comment>
<dbReference type="RefSeq" id="WP_413780160.1">
    <property type="nucleotide sequence ID" value="NZ_JAUOZS010000001.1"/>
</dbReference>
<dbReference type="Pfam" id="PF06808">
    <property type="entry name" value="DctM"/>
    <property type="match status" value="1"/>
</dbReference>
<keyword evidence="2" id="KW-1003">Cell membrane</keyword>
<keyword evidence="10" id="KW-1185">Reference proteome</keyword>
<organism evidence="9 10">
    <name type="scientific">Anaeroselena agilis</name>
    <dbReference type="NCBI Taxonomy" id="3063788"/>
    <lineage>
        <taxon>Bacteria</taxon>
        <taxon>Bacillati</taxon>
        <taxon>Bacillota</taxon>
        <taxon>Negativicutes</taxon>
        <taxon>Acetonemataceae</taxon>
        <taxon>Anaeroselena</taxon>
    </lineage>
</organism>
<comment type="subcellular location">
    <subcellularLocation>
        <location evidence="1">Cell inner membrane</location>
        <topology evidence="1">Multi-pass membrane protein</topology>
    </subcellularLocation>
</comment>
<dbReference type="Proteomes" id="UP001254848">
    <property type="component" value="Unassembled WGS sequence"/>
</dbReference>
<reference evidence="9 10" key="1">
    <citation type="submission" date="2023-07" db="EMBL/GenBank/DDBJ databases">
        <title>The novel representative of Negativicutes class, Anaeroselena agilis gen. nov. sp. nov.</title>
        <authorList>
            <person name="Prokofeva M.I."/>
            <person name="Elcheninov A.G."/>
            <person name="Klyukina A."/>
            <person name="Kublanov I.V."/>
            <person name="Frolov E.N."/>
            <person name="Podosokorskaya O.A."/>
        </authorList>
    </citation>
    <scope>NUCLEOTIDE SEQUENCE [LARGE SCALE GENOMIC DNA]</scope>
    <source>
        <strain evidence="9 10">4137-cl</strain>
    </source>
</reference>
<keyword evidence="5 7" id="KW-1133">Transmembrane helix</keyword>
<dbReference type="InterPro" id="IPR010656">
    <property type="entry name" value="DctM"/>
</dbReference>
<protein>
    <submittedName>
        <fullName evidence="9">TRAP transporter large permease</fullName>
    </submittedName>
</protein>
<feature type="transmembrane region" description="Helical" evidence="7">
    <location>
        <begin position="49"/>
        <end position="71"/>
    </location>
</feature>
<evidence type="ECO:0000256" key="2">
    <source>
        <dbReference type="ARBA" id="ARBA00022475"/>
    </source>
</evidence>
<feature type="transmembrane region" description="Helical" evidence="7">
    <location>
        <begin position="271"/>
        <end position="296"/>
    </location>
</feature>
<evidence type="ECO:0000313" key="9">
    <source>
        <dbReference type="EMBL" id="MDT8901656.1"/>
    </source>
</evidence>
<evidence type="ECO:0000313" key="10">
    <source>
        <dbReference type="Proteomes" id="UP001254848"/>
    </source>
</evidence>
<evidence type="ECO:0000256" key="1">
    <source>
        <dbReference type="ARBA" id="ARBA00004429"/>
    </source>
</evidence>
<sequence>MDIEPGILLFIVFGLLLCFNTPIAIALGLGGVITIVLSGGSLDIVAFTMYSATAKFTLLAIPFFILAGVVMEQAGVSSRLVRFANVCVGHITGGLAIVLVVTSCFFAAISGSGPATVAALGAILIPAMSEAGYDKSMASALMANAGAIGIIIPPSIAFVVYGVVAEVSIGKLFMAGVIPGLVIGLALAVVSYIISKKRGWGGGGKKPTMRELWDAFKDAAWGLMTPVIILGGIYGGIFTPTEAAGVAAVYGLFVGFFVYKELNLAKLKKLLIDASVGSAVVMLIVASATLFAWLVTTEGVAQDMSKAMVEFSNNKYVILLIMNLILIVAGCFIDAISAYYILLPIFIPILNAVGVDLVLFGVIMTVNLAIGQITPPVGVNLYVACNIANISLKQISRAVMPFLIASLIALAAITYIPAVSLWLPNILGMK</sequence>
<feature type="transmembrane region" description="Helical" evidence="7">
    <location>
        <begin position="7"/>
        <end position="37"/>
    </location>
</feature>
<evidence type="ECO:0000256" key="3">
    <source>
        <dbReference type="ARBA" id="ARBA00022519"/>
    </source>
</evidence>
<feature type="transmembrane region" description="Helical" evidence="7">
    <location>
        <begin position="173"/>
        <end position="194"/>
    </location>
</feature>
<feature type="transmembrane region" description="Helical" evidence="7">
    <location>
        <begin position="83"/>
        <end position="109"/>
    </location>
</feature>
<dbReference type="PANTHER" id="PTHR33362:SF5">
    <property type="entry name" value="C4-DICARBOXYLATE TRAP TRANSPORTER LARGE PERMEASE PROTEIN DCTM"/>
    <property type="match status" value="1"/>
</dbReference>
<feature type="transmembrane region" description="Helical" evidence="7">
    <location>
        <begin position="115"/>
        <end position="133"/>
    </location>
</feature>
<feature type="transmembrane region" description="Helical" evidence="7">
    <location>
        <begin position="215"/>
        <end position="237"/>
    </location>
</feature>
<dbReference type="PANTHER" id="PTHR33362">
    <property type="entry name" value="SIALIC ACID TRAP TRANSPORTER PERMEASE PROTEIN SIAT-RELATED"/>
    <property type="match status" value="1"/>
</dbReference>
<keyword evidence="3" id="KW-0997">Cell inner membrane</keyword>
<feature type="transmembrane region" description="Helical" evidence="7">
    <location>
        <begin position="243"/>
        <end position="259"/>
    </location>
</feature>
<feature type="transmembrane region" description="Helical" evidence="7">
    <location>
        <begin position="349"/>
        <end position="370"/>
    </location>
</feature>
<name>A0ABU3P0Q0_9FIRM</name>
<evidence type="ECO:0000256" key="4">
    <source>
        <dbReference type="ARBA" id="ARBA00022692"/>
    </source>
</evidence>
<evidence type="ECO:0000259" key="8">
    <source>
        <dbReference type="Pfam" id="PF06808"/>
    </source>
</evidence>
<dbReference type="NCBIfam" id="TIGR00786">
    <property type="entry name" value="dctM"/>
    <property type="match status" value="1"/>
</dbReference>
<dbReference type="PIRSF" id="PIRSF006066">
    <property type="entry name" value="HI0050"/>
    <property type="match status" value="1"/>
</dbReference>
<evidence type="ECO:0000256" key="6">
    <source>
        <dbReference type="ARBA" id="ARBA00023136"/>
    </source>
</evidence>
<dbReference type="EMBL" id="JAUOZS010000001">
    <property type="protein sequence ID" value="MDT8901656.1"/>
    <property type="molecule type" value="Genomic_DNA"/>
</dbReference>
<gene>
    <name evidence="9" type="ORF">Q4T40_10415</name>
</gene>
<feature type="transmembrane region" description="Helical" evidence="7">
    <location>
        <begin position="140"/>
        <end position="161"/>
    </location>
</feature>
<accession>A0ABU3P0Q0</accession>
<feature type="transmembrane region" description="Helical" evidence="7">
    <location>
        <begin position="316"/>
        <end position="342"/>
    </location>
</feature>
<dbReference type="InterPro" id="IPR004681">
    <property type="entry name" value="TRAP_DctM"/>
</dbReference>
<feature type="domain" description="TRAP C4-dicarboxylate transport system permease DctM subunit" evidence="8">
    <location>
        <begin position="10"/>
        <end position="418"/>
    </location>
</feature>
<evidence type="ECO:0000256" key="7">
    <source>
        <dbReference type="SAM" id="Phobius"/>
    </source>
</evidence>
<evidence type="ECO:0000256" key="5">
    <source>
        <dbReference type="ARBA" id="ARBA00022989"/>
    </source>
</evidence>
<keyword evidence="4 7" id="KW-0812">Transmembrane</keyword>
<keyword evidence="6 7" id="KW-0472">Membrane</keyword>
<feature type="transmembrane region" description="Helical" evidence="7">
    <location>
        <begin position="402"/>
        <end position="423"/>
    </location>
</feature>
<proteinExistence type="predicted"/>